<dbReference type="GO" id="GO:0004527">
    <property type="term" value="F:exonuclease activity"/>
    <property type="evidence" value="ECO:0007669"/>
    <property type="project" value="UniProtKB-KW"/>
</dbReference>
<evidence type="ECO:0000313" key="3">
    <source>
        <dbReference type="EMBL" id="EHP69322.1"/>
    </source>
</evidence>
<organism evidence="3 4">
    <name type="scientific">Metallosphaera yellowstonensis MK1</name>
    <dbReference type="NCBI Taxonomy" id="671065"/>
    <lineage>
        <taxon>Archaea</taxon>
        <taxon>Thermoproteota</taxon>
        <taxon>Thermoprotei</taxon>
        <taxon>Sulfolobales</taxon>
        <taxon>Sulfolobaceae</taxon>
        <taxon>Metallosphaera</taxon>
    </lineage>
</organism>
<comment type="cofactor">
    <cofactor evidence="1">
        <name>Zn(2+)</name>
        <dbReference type="ChEBI" id="CHEBI:29105"/>
    </cofactor>
</comment>
<dbReference type="InterPro" id="IPR050698">
    <property type="entry name" value="MBL"/>
</dbReference>
<protein>
    <submittedName>
        <fullName evidence="3">Putative exonuclease of the beta-lactamase fold involved in RNA processing</fullName>
    </submittedName>
</protein>
<dbReference type="HOGENOM" id="CLU_050517_0_0_2"/>
<sequence length="329" mass="37284">MEVHIDSRGAILVGENFTIDGHWKKNFRVVTHFHSDHTLQLERSVEVCYGIISTPATHDVLKVLGYKVPLRKEFRLNYGMRADIDNEFITLHPSDHVFGSAQVEILTSKGTKVVYTGDFKSPGTGTPILDADVLIIESTYGRPDFVRPFKDDVPQLFADYVNDAVTKGPVRVFAYHGKVQEAMRVLRSSGVIAPFVADGKVRQITEVAMKHGMKLKDVFSIQEAKDQGIIRTGWYVEFKHFNEFWKRDGSHFNFLLSGWEFVEPIKKVDKNSFSVAFSDHADFEDLIYYIDNSRAGLIVAEGGRRGYSKELASYVSEVLKRRSISLPSK</sequence>
<keyword evidence="3" id="KW-0269">Exonuclease</keyword>
<evidence type="ECO:0000256" key="1">
    <source>
        <dbReference type="ARBA" id="ARBA00001947"/>
    </source>
</evidence>
<name>H2C695_9CREN</name>
<gene>
    <name evidence="3" type="ORF">MetMK1DRAFT_00020720</name>
</gene>
<dbReference type="STRING" id="671065.MetMK1DRAFT_00020720"/>
<dbReference type="InterPro" id="IPR036866">
    <property type="entry name" value="RibonucZ/Hydroxyglut_hydro"/>
</dbReference>
<keyword evidence="2" id="KW-0540">Nuclease</keyword>
<accession>H2C695</accession>
<evidence type="ECO:0000256" key="2">
    <source>
        <dbReference type="ARBA" id="ARBA00022722"/>
    </source>
</evidence>
<dbReference type="PANTHER" id="PTHR11203">
    <property type="entry name" value="CLEAVAGE AND POLYADENYLATION SPECIFICITY FACTOR FAMILY MEMBER"/>
    <property type="match status" value="1"/>
</dbReference>
<dbReference type="Gene3D" id="3.60.15.10">
    <property type="entry name" value="Ribonuclease Z/Hydroxyacylglutathione hydrolase-like"/>
    <property type="match status" value="1"/>
</dbReference>
<dbReference type="RefSeq" id="WP_009073261.1">
    <property type="nucleotide sequence ID" value="NZ_JH597768.1"/>
</dbReference>
<dbReference type="PANTHER" id="PTHR11203:SF51">
    <property type="entry name" value="CLEAVAGE AND POLYADENYLATION SPECIFICITY FACTOR"/>
    <property type="match status" value="1"/>
</dbReference>
<keyword evidence="3" id="KW-0378">Hydrolase</keyword>
<keyword evidence="4" id="KW-1185">Reference proteome</keyword>
<dbReference type="EMBL" id="JH597768">
    <property type="protein sequence ID" value="EHP69322.1"/>
    <property type="molecule type" value="Genomic_DNA"/>
</dbReference>
<dbReference type="OrthoDB" id="40950at2157"/>
<dbReference type="AlphaFoldDB" id="H2C695"/>
<dbReference type="GO" id="GO:0004521">
    <property type="term" value="F:RNA endonuclease activity"/>
    <property type="evidence" value="ECO:0007669"/>
    <property type="project" value="TreeGrafter"/>
</dbReference>
<dbReference type="eggNOG" id="arCOG00545">
    <property type="taxonomic scope" value="Archaea"/>
</dbReference>
<dbReference type="Proteomes" id="UP000003980">
    <property type="component" value="Unassembled WGS sequence"/>
</dbReference>
<reference evidence="3 4" key="1">
    <citation type="submission" date="2012-01" db="EMBL/GenBank/DDBJ databases">
        <title>Improved High-Quality Draft sequence of Metallosphaera yellowstonensis MK1.</title>
        <authorList>
            <consortium name="US DOE Joint Genome Institute"/>
            <person name="Lucas S."/>
            <person name="Han J."/>
            <person name="Cheng J.-F."/>
            <person name="Goodwin L."/>
            <person name="Pitluck S."/>
            <person name="Peters L."/>
            <person name="Teshima H."/>
            <person name="Detter J.C."/>
            <person name="Han C."/>
            <person name="Tapia R."/>
            <person name="Land M."/>
            <person name="Hauser L."/>
            <person name="Kyrpides N."/>
            <person name="Kozubal M."/>
            <person name="Macur R.E."/>
            <person name="Jay Z."/>
            <person name="Inskeep W."/>
            <person name="Woyke T."/>
        </authorList>
    </citation>
    <scope>NUCLEOTIDE SEQUENCE [LARGE SCALE GENOMIC DNA]</scope>
    <source>
        <strain evidence="3 4">MK1</strain>
    </source>
</reference>
<dbReference type="SUPFAM" id="SSF56281">
    <property type="entry name" value="Metallo-hydrolase/oxidoreductase"/>
    <property type="match status" value="1"/>
</dbReference>
<evidence type="ECO:0000313" key="4">
    <source>
        <dbReference type="Proteomes" id="UP000003980"/>
    </source>
</evidence>
<proteinExistence type="predicted"/>